<feature type="transmembrane region" description="Helical" evidence="1">
    <location>
        <begin position="51"/>
        <end position="75"/>
    </location>
</feature>
<keyword evidence="3" id="KW-1185">Reference proteome</keyword>
<protein>
    <recommendedName>
        <fullName evidence="4">VanZ-like domain-containing protein</fullName>
    </recommendedName>
</protein>
<keyword evidence="1" id="KW-1133">Transmembrane helix</keyword>
<dbReference type="NCBIfam" id="NF037970">
    <property type="entry name" value="vanZ_1"/>
    <property type="match status" value="1"/>
</dbReference>
<dbReference type="Proteomes" id="UP001500194">
    <property type="component" value="Unassembled WGS sequence"/>
</dbReference>
<keyword evidence="1" id="KW-0812">Transmembrane</keyword>
<proteinExistence type="predicted"/>
<gene>
    <name evidence="2" type="ORF">GCM10009019_06910</name>
</gene>
<evidence type="ECO:0008006" key="4">
    <source>
        <dbReference type="Google" id="ProtNLM"/>
    </source>
</evidence>
<dbReference type="PANTHER" id="PTHR28008:SF1">
    <property type="entry name" value="DOMAIN PROTEIN, PUTATIVE (AFU_ORTHOLOGUE AFUA_3G10980)-RELATED"/>
    <property type="match status" value="1"/>
</dbReference>
<accession>A0AAV3SY30</accession>
<dbReference type="AlphaFoldDB" id="A0AAV3SY30"/>
<comment type="caution">
    <text evidence="2">The sequence shown here is derived from an EMBL/GenBank/DDBJ whole genome shotgun (WGS) entry which is preliminary data.</text>
</comment>
<dbReference type="EMBL" id="BAAADU010000002">
    <property type="protein sequence ID" value="GAA0647150.1"/>
    <property type="molecule type" value="Genomic_DNA"/>
</dbReference>
<sequence length="111" mass="11203">MRRWAILWAVVVLVASLLPAGPPSGGGLPVDKLLHVAGYAVLAWLVARESSLPVAVAVAVAFGLCVEGVQALVAWRTASVLDAAANLTGALAGGAVAAVTKRLYAPDGYGE</sequence>
<name>A0AAV3SY30_9EURY</name>
<dbReference type="PANTHER" id="PTHR28008">
    <property type="entry name" value="DOMAIN PROTEIN, PUTATIVE (AFU_ORTHOLOGUE AFUA_3G10980)-RELATED"/>
    <property type="match status" value="1"/>
</dbReference>
<organism evidence="2 3">
    <name type="scientific">Salarchaeum japonicum</name>
    <dbReference type="NCBI Taxonomy" id="555573"/>
    <lineage>
        <taxon>Archaea</taxon>
        <taxon>Methanobacteriati</taxon>
        <taxon>Methanobacteriota</taxon>
        <taxon>Stenosarchaea group</taxon>
        <taxon>Halobacteria</taxon>
        <taxon>Halobacteriales</taxon>
        <taxon>Halobacteriaceae</taxon>
    </lineage>
</organism>
<evidence type="ECO:0000256" key="1">
    <source>
        <dbReference type="SAM" id="Phobius"/>
    </source>
</evidence>
<keyword evidence="1" id="KW-0472">Membrane</keyword>
<evidence type="ECO:0000313" key="2">
    <source>
        <dbReference type="EMBL" id="GAA0647150.1"/>
    </source>
</evidence>
<evidence type="ECO:0000313" key="3">
    <source>
        <dbReference type="Proteomes" id="UP001500194"/>
    </source>
</evidence>
<reference evidence="2 3" key="1">
    <citation type="journal article" date="2019" name="Int. J. Syst. Evol. Microbiol.">
        <title>The Global Catalogue of Microorganisms (GCM) 10K type strain sequencing project: providing services to taxonomists for standard genome sequencing and annotation.</title>
        <authorList>
            <consortium name="The Broad Institute Genomics Platform"/>
            <consortium name="The Broad Institute Genome Sequencing Center for Infectious Disease"/>
            <person name="Wu L."/>
            <person name="Ma J."/>
        </authorList>
    </citation>
    <scope>NUCLEOTIDE SEQUENCE [LARGE SCALE GENOMIC DNA]</scope>
    <source>
        <strain evidence="2 3">JCM 16327</strain>
    </source>
</reference>